<keyword evidence="2" id="KW-1185">Reference proteome</keyword>
<reference evidence="2" key="1">
    <citation type="journal article" date="2013" name="Proc. Natl. Acad. Sci. U.S.A.">
        <title>Genome structure and metabolic features in the red seaweed Chondrus crispus shed light on evolution of the Archaeplastida.</title>
        <authorList>
            <person name="Collen J."/>
            <person name="Porcel B."/>
            <person name="Carre W."/>
            <person name="Ball S.G."/>
            <person name="Chaparro C."/>
            <person name="Tonon T."/>
            <person name="Barbeyron T."/>
            <person name="Michel G."/>
            <person name="Noel B."/>
            <person name="Valentin K."/>
            <person name="Elias M."/>
            <person name="Artiguenave F."/>
            <person name="Arun A."/>
            <person name="Aury J.M."/>
            <person name="Barbosa-Neto J.F."/>
            <person name="Bothwell J.H."/>
            <person name="Bouget F.Y."/>
            <person name="Brillet L."/>
            <person name="Cabello-Hurtado F."/>
            <person name="Capella-Gutierrez S."/>
            <person name="Charrier B."/>
            <person name="Cladiere L."/>
            <person name="Cock J.M."/>
            <person name="Coelho S.M."/>
            <person name="Colleoni C."/>
            <person name="Czjzek M."/>
            <person name="Da Silva C."/>
            <person name="Delage L."/>
            <person name="Denoeud F."/>
            <person name="Deschamps P."/>
            <person name="Dittami S.M."/>
            <person name="Gabaldon T."/>
            <person name="Gachon C.M."/>
            <person name="Groisillier A."/>
            <person name="Herve C."/>
            <person name="Jabbari K."/>
            <person name="Katinka M."/>
            <person name="Kloareg B."/>
            <person name="Kowalczyk N."/>
            <person name="Labadie K."/>
            <person name="Leblanc C."/>
            <person name="Lopez P.J."/>
            <person name="McLachlan D.H."/>
            <person name="Meslet-Cladiere L."/>
            <person name="Moustafa A."/>
            <person name="Nehr Z."/>
            <person name="Nyvall Collen P."/>
            <person name="Panaud O."/>
            <person name="Partensky F."/>
            <person name="Poulain J."/>
            <person name="Rensing S.A."/>
            <person name="Rousvoal S."/>
            <person name="Samson G."/>
            <person name="Symeonidi A."/>
            <person name="Weissenbach J."/>
            <person name="Zambounis A."/>
            <person name="Wincker P."/>
            <person name="Boyen C."/>
        </authorList>
    </citation>
    <scope>NUCLEOTIDE SEQUENCE [LARGE SCALE GENOMIC DNA]</scope>
    <source>
        <strain evidence="2">cv. Stackhouse</strain>
    </source>
</reference>
<evidence type="ECO:0000313" key="2">
    <source>
        <dbReference type="Proteomes" id="UP000012073"/>
    </source>
</evidence>
<dbReference type="GeneID" id="17323965"/>
<dbReference type="AlphaFoldDB" id="R7QD48"/>
<dbReference type="KEGG" id="ccp:CHC_T00004372001"/>
<dbReference type="Proteomes" id="UP000012073">
    <property type="component" value="Unassembled WGS sequence"/>
</dbReference>
<proteinExistence type="predicted"/>
<evidence type="ECO:0000313" key="1">
    <source>
        <dbReference type="EMBL" id="CDF36432.1"/>
    </source>
</evidence>
<organism evidence="1 2">
    <name type="scientific">Chondrus crispus</name>
    <name type="common">Carrageen Irish moss</name>
    <name type="synonym">Polymorpha crispa</name>
    <dbReference type="NCBI Taxonomy" id="2769"/>
    <lineage>
        <taxon>Eukaryota</taxon>
        <taxon>Rhodophyta</taxon>
        <taxon>Florideophyceae</taxon>
        <taxon>Rhodymeniophycidae</taxon>
        <taxon>Gigartinales</taxon>
        <taxon>Gigartinaceae</taxon>
        <taxon>Chondrus</taxon>
    </lineage>
</organism>
<dbReference type="Gramene" id="CDF36432">
    <property type="protein sequence ID" value="CDF36432"/>
    <property type="gene ID" value="CHC_T00004372001"/>
</dbReference>
<dbReference type="EMBL" id="HG001780">
    <property type="protein sequence ID" value="CDF36432.1"/>
    <property type="molecule type" value="Genomic_DNA"/>
</dbReference>
<accession>R7QD48</accession>
<protein>
    <submittedName>
        <fullName evidence="1">Uncharacterized protein</fullName>
    </submittedName>
</protein>
<sequence>MPSAFALPAGVSWPPCKECPTGTGACRVASVPAIQPPTEISVMPVLFLTNNTRFSGSPENPEPCQHPLLHTSTHTSLLLRCMSTCTMPVFYNLSIARVLETCLCLITLSCAPDRTPIVRHQMHKGKTCKLLFFFSGAIDFTRHYCS</sequence>
<dbReference type="RefSeq" id="XP_005716251.1">
    <property type="nucleotide sequence ID" value="XM_005716194.1"/>
</dbReference>
<name>R7QD48_CHOCR</name>
<gene>
    <name evidence="1" type="ORF">CHC_T00004372001</name>
</gene>